<comment type="similarity">
    <text evidence="1">Belongs to the intimin/invasin family.</text>
</comment>
<sequence length="2284" mass="255842">MNLKKRIMFILIISLSLMIFLSPTYASEINTNMSIDNSDFPLKISNTEDIHDEIIAKYPVGIGNTYYNGDYKNEYGDYEYNDSYYDYTKDSSIDYPITGVYHGPYVEPGLVIKEFNISAEDIDSNNYVTINVKFNGTICSNIFSLERYPVKILENDKIIGIIAENTVSNTDYPRSPEDSSWSTLEPNYAFTTSFKYKLKDDTTELRLILCSFSSNTLVFHGLTKIPLTNLNENSIRILNNNKVHTSNSSWLNNVESLNKALELVEENGTIILNNTDFYINSKININKNISIIGNNVTINALENPEIFEIISDVKLTNITFKNASDYMLNIKNVNCILENCIFTQTNGKIINNTGNLKIINSSFKDIDGIKTFNKMKVNNNTYTLIYNQNTIEIKNTTYANIKLPRYIELDNQIVNSSYLIYNLKNSLIKIDDSNYNNVSAKIIHNDGSMHLKNTNITNNNIELPILKTTSYHKKLNNTELISSYIKTFDPSTITGLIDNSCEMNISNCNIENLTWVGKNGTGNPLHDSYYIFFYIKNPYEVYGVYGVPSTSFSTKAGAIYNTGKLNINTTTFKNLKATNSGAIENEGTLTINNTLFENTKSDRNGGAITNKKTLTVENTLFNHTTAGLGDNGDGGAIYTTGNATINKSNFTYCEGTYGQAIVNYGNIAVNGSIFDRSKDNSRLNRNGGVLYNGEDGTFTLTNSVIENTRFKQSSIWPTMFYGVVINEGDMTLTRNVFNNNTPTSYQNIIGTYNLYNTGKMNATFNIFTNTMRSHYTQTTYLYAFNNNNGEFYMNHNYFDYNKDPYKNHTNMEVNQFFVLNFEPNYMPLEIGENTTLKVTLKQNNGKFYSDYSKLPEMNIILDVNGTVMTKKLVDGETSININNTQNKGTYYVTAYYGEWNQTVQIDIGKENSSLEVEAEEIYYGDDAKFYMTVTGNYTHQPTGNITIIVDGKEYTAKIKDTKAELTIPGMIPKTYDLVIRYEGDEDYFKAFFHENYTVHKYPTQMNISIEPIYYGQNGVVLVSLSPSGFTNQAYMYVTGQNQKTVYVRDGSKLPLKNFAAGEYNVTIVTWDHSKYEACNASAVFIVKKYETNLTVNTSDIMAGETAYLNITLAPEGEVAGEANLTINNKTETIYLKNGNNTVKLENLTGGSYNITIFFPGDKKYSNSSANTVLNVKKHNTTMDVTVEEDKITVKVNPSNATGTVNLYINDQLQQLNLTNGTATFAPNYNRFNNSIFVYYEGDDYYNYTTFNATYENNKLANLTGYDVLTYDGESGTIYVTLTDESGYGIFGKNITISINNKKYTHTTNQSGIASLTLTLPIGNYTITSKYDNYTAENTFTVLKNINMTTVGDIEVYDNERFQYYVKLTDGRNNNIKNAEVTFTVNGQKYINKTNNNGIARIFLTLNKGNYTITAKYKTETLTNKINVRENDNYTLTANDLEMYYRDGSAFNVTLKDGNDNTLSGRIITFTINNNTYQRTTDKNGVASIQINLAPGKYEIKTTYIDTSTTNKILIKDYPVIITGEDVEMYYRDGTNYTVSLKDTRGIALTNVNVIFTVDGENYTRTTNKDGIASIAINLPEGTYTITATYKNASTTNKIVVKDYAPVITGNDVEMYYRDGTNYTITLKNTKGAPLINVDVTFTIDGENYTRSTNSQGIASITINLPEGTYTITATYKNASTTNKIVVKDYEPVITGSDIEMYYRDGTNYTITLKNTQGTPISNADVIFNINNRNYTRITDSNGIARITINLPAGTYTIKATYKNASTTNKVTVKDYEPVITGIDVEMYYRDGTNYTITLKNSKGDILSNKVVTFNVDGDDYNRTTNSNGEASVTINLPAGTYTIKTTYKNVSTTNRITVKEYPPVLTTEDLEMYFHDNSTFKATLTNTNGDVLTNRKVTFTIGNETYTGTTNNQGVASIAINLAPGNYTIKTAYQNLTKTNNIEIRTNYNLETKDLVMIYKDGSRFTAKLTDKNGNTLKNATVLFTINGQLYTRKTNDEGIASIAINLNSGIHTITTRYQEEFKTNNITIKATVEAKDVVKVYRNATQYYAKFTDNAGKVLKNTQVTFNINGVYYTRTTNESGVAKLNLNLQQGKYILTAINPITGENAANNITILPTITENRDITKYYKNATQYTVKLIKPDGSIAGAGEKVTFNINGVYYERTTNESGIAKMNINLNPGDYIITAEYAGCKVSNNIKVLPTIKAQDLTKKYGVSSPFTATLLDGTGKALANEKVTFNINGVFYTRTTDADGIAKLNINLQAGKYIITSSYNGLNVANTVTVQS</sequence>
<dbReference type="KEGG" id="mmil:sm9_0240"/>
<dbReference type="InterPro" id="IPR003344">
    <property type="entry name" value="Big_1_dom"/>
</dbReference>
<reference evidence="3 4" key="1">
    <citation type="submission" date="2015-04" db="EMBL/GenBank/DDBJ databases">
        <title>The complete genome sequence of the rumen methanogen Methanobrevibacter millerae SM9.</title>
        <authorList>
            <person name="Leahy S.C."/>
            <person name="Kelly W.J."/>
            <person name="Pacheco D.M."/>
            <person name="Li D."/>
            <person name="Altermann E."/>
            <person name="Attwood G.T."/>
        </authorList>
    </citation>
    <scope>NUCLEOTIDE SEQUENCE [LARGE SCALE GENOMIC DNA]</scope>
    <source>
        <strain evidence="3 4">SM9</strain>
    </source>
</reference>
<evidence type="ECO:0000259" key="2">
    <source>
        <dbReference type="SMART" id="SM00634"/>
    </source>
</evidence>
<feature type="domain" description="Big-1" evidence="2">
    <location>
        <begin position="1600"/>
        <end position="1685"/>
    </location>
</feature>
<evidence type="ECO:0000313" key="3">
    <source>
        <dbReference type="EMBL" id="ALT68044.1"/>
    </source>
</evidence>
<feature type="domain" description="Big-1" evidence="2">
    <location>
        <begin position="1687"/>
        <end position="1771"/>
    </location>
</feature>
<dbReference type="Pfam" id="PF17789">
    <property type="entry name" value="MG4"/>
    <property type="match status" value="4"/>
</dbReference>
<dbReference type="EMBL" id="CP011266">
    <property type="protein sequence ID" value="ALT68044.1"/>
    <property type="molecule type" value="Genomic_DNA"/>
</dbReference>
<dbReference type="Gene3D" id="2.60.40.10">
    <property type="entry name" value="Immunoglobulins"/>
    <property type="match status" value="9"/>
</dbReference>
<organism evidence="3 4">
    <name type="scientific">Methanobrevibacter millerae</name>
    <dbReference type="NCBI Taxonomy" id="230361"/>
    <lineage>
        <taxon>Archaea</taxon>
        <taxon>Methanobacteriati</taxon>
        <taxon>Methanobacteriota</taxon>
        <taxon>Methanomada group</taxon>
        <taxon>Methanobacteria</taxon>
        <taxon>Methanobacteriales</taxon>
        <taxon>Methanobacteriaceae</taxon>
        <taxon>Methanobrevibacter</taxon>
    </lineage>
</organism>
<feature type="domain" description="Big-1" evidence="2">
    <location>
        <begin position="1338"/>
        <end position="1426"/>
    </location>
</feature>
<keyword evidence="4" id="KW-1185">Reference proteome</keyword>
<dbReference type="InterPro" id="IPR013783">
    <property type="entry name" value="Ig-like_fold"/>
</dbReference>
<dbReference type="SMART" id="SM00634">
    <property type="entry name" value="BID_1"/>
    <property type="match status" value="6"/>
</dbReference>
<dbReference type="InterPro" id="IPR040839">
    <property type="entry name" value="MG4"/>
</dbReference>
<name>A0A0U3CHL3_9EURY</name>
<feature type="domain" description="Big-1" evidence="2">
    <location>
        <begin position="1951"/>
        <end position="2028"/>
    </location>
</feature>
<gene>
    <name evidence="3" type="ORF">sm9_0240</name>
</gene>
<evidence type="ECO:0000256" key="1">
    <source>
        <dbReference type="ARBA" id="ARBA00010116"/>
    </source>
</evidence>
<dbReference type="InterPro" id="IPR011050">
    <property type="entry name" value="Pectin_lyase_fold/virulence"/>
</dbReference>
<dbReference type="Proteomes" id="UP000067738">
    <property type="component" value="Chromosome"/>
</dbReference>
<dbReference type="SUPFAM" id="SSF51126">
    <property type="entry name" value="Pectin lyase-like"/>
    <property type="match status" value="1"/>
</dbReference>
<dbReference type="PATRIC" id="fig|230361.4.peg.248"/>
<proteinExistence type="inferred from homology"/>
<evidence type="ECO:0000313" key="4">
    <source>
        <dbReference type="Proteomes" id="UP000067738"/>
    </source>
</evidence>
<protein>
    <submittedName>
        <fullName evidence="3">Adhesin-like protein</fullName>
    </submittedName>
</protein>
<dbReference type="InterPro" id="IPR008964">
    <property type="entry name" value="Invasin/intimin_cell_adhesion"/>
</dbReference>
<dbReference type="SUPFAM" id="SSF49373">
    <property type="entry name" value="Invasin/intimin cell-adhesion fragments"/>
    <property type="match status" value="7"/>
</dbReference>
<accession>A0A0U3CHL3</accession>
<feature type="domain" description="Big-1" evidence="2">
    <location>
        <begin position="2192"/>
        <end position="2281"/>
    </location>
</feature>
<feature type="domain" description="Big-1" evidence="2">
    <location>
        <begin position="1509"/>
        <end position="1599"/>
    </location>
</feature>